<keyword evidence="7 9" id="KW-0472">Membrane</keyword>
<reference evidence="11 12" key="1">
    <citation type="submission" date="2023-09" db="EMBL/GenBank/DDBJ databases">
        <title>Buttiauxella selenatireducens sp. nov., isolated from the rhizosphere of Cardamine hupingshanesis.</title>
        <authorList>
            <person name="Zhang S."/>
            <person name="Xu Z."/>
            <person name="Wang H."/>
            <person name="Guo Y."/>
        </authorList>
    </citation>
    <scope>NUCLEOTIDE SEQUENCE [LARGE SCALE GENOMIC DNA]</scope>
    <source>
        <strain evidence="11 12">R73</strain>
    </source>
</reference>
<evidence type="ECO:0000256" key="6">
    <source>
        <dbReference type="ARBA" id="ARBA00022989"/>
    </source>
</evidence>
<keyword evidence="6 9" id="KW-1133">Transmembrane helix</keyword>
<dbReference type="InterPro" id="IPR055348">
    <property type="entry name" value="DctQ"/>
</dbReference>
<accession>A0ABY9S634</accession>
<feature type="transmembrane region" description="Helical" evidence="9">
    <location>
        <begin position="20"/>
        <end position="45"/>
    </location>
</feature>
<evidence type="ECO:0000256" key="5">
    <source>
        <dbReference type="ARBA" id="ARBA00022692"/>
    </source>
</evidence>
<keyword evidence="5 9" id="KW-0812">Transmembrane</keyword>
<evidence type="ECO:0000256" key="3">
    <source>
        <dbReference type="ARBA" id="ARBA00022475"/>
    </source>
</evidence>
<name>A0ABY9S634_9ENTR</name>
<dbReference type="EMBL" id="CP133838">
    <property type="protein sequence ID" value="WMY72596.1"/>
    <property type="molecule type" value="Genomic_DNA"/>
</dbReference>
<gene>
    <name evidence="11" type="ORF">RHD99_14020</name>
</gene>
<evidence type="ECO:0000256" key="7">
    <source>
        <dbReference type="ARBA" id="ARBA00023136"/>
    </source>
</evidence>
<feature type="domain" description="Tripartite ATP-independent periplasmic transporters DctQ component" evidence="10">
    <location>
        <begin position="32"/>
        <end position="170"/>
    </location>
</feature>
<evidence type="ECO:0000256" key="9">
    <source>
        <dbReference type="RuleBase" id="RU369079"/>
    </source>
</evidence>
<dbReference type="RefSeq" id="WP_309874619.1">
    <property type="nucleotide sequence ID" value="NZ_CP133838.1"/>
</dbReference>
<keyword evidence="12" id="KW-1185">Reference proteome</keyword>
<comment type="subcellular location">
    <subcellularLocation>
        <location evidence="1 9">Cell inner membrane</location>
        <topology evidence="1 9">Multi-pass membrane protein</topology>
    </subcellularLocation>
</comment>
<evidence type="ECO:0000313" key="12">
    <source>
        <dbReference type="Proteomes" id="UP001246690"/>
    </source>
</evidence>
<dbReference type="PANTHER" id="PTHR35011">
    <property type="entry name" value="2,3-DIKETO-L-GULONATE TRAP TRANSPORTER SMALL PERMEASE PROTEIN YIAM"/>
    <property type="match status" value="1"/>
</dbReference>
<dbReference type="Pfam" id="PF04290">
    <property type="entry name" value="DctQ"/>
    <property type="match status" value="1"/>
</dbReference>
<evidence type="ECO:0000256" key="2">
    <source>
        <dbReference type="ARBA" id="ARBA00022448"/>
    </source>
</evidence>
<feature type="transmembrane region" description="Helical" evidence="9">
    <location>
        <begin position="51"/>
        <end position="72"/>
    </location>
</feature>
<keyword evidence="3" id="KW-1003">Cell membrane</keyword>
<feature type="transmembrane region" description="Helical" evidence="9">
    <location>
        <begin position="144"/>
        <end position="163"/>
    </location>
</feature>
<comment type="subunit">
    <text evidence="9">The complex comprises the extracytoplasmic solute receptor protein and the two transmembrane proteins.</text>
</comment>
<dbReference type="Proteomes" id="UP001246690">
    <property type="component" value="Chromosome"/>
</dbReference>
<comment type="function">
    <text evidence="9">Part of the tripartite ATP-independent periplasmic (TRAP) transport system.</text>
</comment>
<evidence type="ECO:0000256" key="4">
    <source>
        <dbReference type="ARBA" id="ARBA00022519"/>
    </source>
</evidence>
<protein>
    <recommendedName>
        <fullName evidence="9">TRAP transporter small permease protein</fullName>
    </recommendedName>
</protein>
<dbReference type="InterPro" id="IPR007387">
    <property type="entry name" value="TRAP_DctQ"/>
</dbReference>
<evidence type="ECO:0000313" key="11">
    <source>
        <dbReference type="EMBL" id="WMY72596.1"/>
    </source>
</evidence>
<proteinExistence type="inferred from homology"/>
<feature type="transmembrane region" description="Helical" evidence="9">
    <location>
        <begin position="93"/>
        <end position="118"/>
    </location>
</feature>
<keyword evidence="4 9" id="KW-0997">Cell inner membrane</keyword>
<evidence type="ECO:0000256" key="1">
    <source>
        <dbReference type="ARBA" id="ARBA00004429"/>
    </source>
</evidence>
<keyword evidence="2 9" id="KW-0813">Transport</keyword>
<organism evidence="11 12">
    <name type="scientific">Buttiauxella selenatireducens</name>
    <dbReference type="NCBI Taxonomy" id="3073902"/>
    <lineage>
        <taxon>Bacteria</taxon>
        <taxon>Pseudomonadati</taxon>
        <taxon>Pseudomonadota</taxon>
        <taxon>Gammaproteobacteria</taxon>
        <taxon>Enterobacterales</taxon>
        <taxon>Enterobacteriaceae</taxon>
        <taxon>Buttiauxella</taxon>
    </lineage>
</organism>
<comment type="similarity">
    <text evidence="8 9">Belongs to the TRAP transporter small permease family.</text>
</comment>
<sequence>MEHLPQTAVFSKLERGIIRFGNLLSGLFLVSVIIAVYEVICRFIFDAPTIWVHELTVFFCGICLTYGGLYCVAKKSHISIDVVYRLLKPKGQYILDLFVETAQIIFFAALSFASFIMVEKSWRSPTGAWHLENNGSAFDLPTPALLKAVIFCCALLMLSVAYLRLVRLVRRGPTVFEGG</sequence>
<evidence type="ECO:0000259" key="10">
    <source>
        <dbReference type="Pfam" id="PF04290"/>
    </source>
</evidence>
<evidence type="ECO:0000256" key="8">
    <source>
        <dbReference type="ARBA" id="ARBA00038436"/>
    </source>
</evidence>